<dbReference type="EMBL" id="QKNY01000001">
    <property type="protein sequence ID" value="RJX45235.1"/>
    <property type="molecule type" value="Genomic_DNA"/>
</dbReference>
<name>A0A3A6PZP2_9EURY</name>
<dbReference type="AlphaFoldDB" id="A0A3A6PZP2"/>
<gene>
    <name evidence="2" type="ORF">DM826_00635</name>
</gene>
<comment type="caution">
    <text evidence="2">The sequence shown here is derived from an EMBL/GenBank/DDBJ whole genome shotgun (WGS) entry which is preliminary data.</text>
</comment>
<accession>A0A3A6PZP2</accession>
<feature type="region of interest" description="Disordered" evidence="1">
    <location>
        <begin position="76"/>
        <end position="100"/>
    </location>
</feature>
<dbReference type="OrthoDB" id="213677at2157"/>
<reference evidence="2 3" key="1">
    <citation type="submission" date="2018-06" db="EMBL/GenBank/DDBJ databases">
        <title>Halonotius sp. F13-13 a new haloarchaeeon isolated from a solar saltern from Isla Cristina, Huelva, Spain.</title>
        <authorList>
            <person name="Duran-Viseras A."/>
            <person name="Sanchez-Porro C."/>
            <person name="Ventosa A."/>
        </authorList>
    </citation>
    <scope>NUCLEOTIDE SEQUENCE [LARGE SCALE GENOMIC DNA]</scope>
    <source>
        <strain evidence="2 3">F13-13</strain>
    </source>
</reference>
<evidence type="ECO:0000256" key="1">
    <source>
        <dbReference type="SAM" id="MobiDB-lite"/>
    </source>
</evidence>
<dbReference type="RefSeq" id="WP_120100185.1">
    <property type="nucleotide sequence ID" value="NZ_QKNY01000001.1"/>
</dbReference>
<protein>
    <submittedName>
        <fullName evidence="2">Uncharacterized protein</fullName>
    </submittedName>
</protein>
<sequence>MQIRDWQEILSTVVDSTHDPEGWRAIAGQRATGVGEDFYLGHPDSGVFHLKTYAKNPTELRGVGTQIARKIDDEIDPLLPRRGDDPGRFAMQQPPEDESDAKAIAAQLESTLQHHADADTSSEAFFQDVMDAVDSPAFGPMEYELSERPDRLETLSETFTEAEELLNAELDELIEDDDVGRGFQ</sequence>
<keyword evidence="3" id="KW-1185">Reference proteome</keyword>
<proteinExistence type="predicted"/>
<organism evidence="2 3">
    <name type="scientific">Halonotius aquaticus</name>
    <dbReference type="NCBI Taxonomy" id="2216978"/>
    <lineage>
        <taxon>Archaea</taxon>
        <taxon>Methanobacteriati</taxon>
        <taxon>Methanobacteriota</taxon>
        <taxon>Stenosarchaea group</taxon>
        <taxon>Halobacteria</taxon>
        <taxon>Halobacteriales</taxon>
        <taxon>Haloferacaceae</taxon>
        <taxon>Halonotius</taxon>
    </lineage>
</organism>
<evidence type="ECO:0000313" key="2">
    <source>
        <dbReference type="EMBL" id="RJX45235.1"/>
    </source>
</evidence>
<evidence type="ECO:0000313" key="3">
    <source>
        <dbReference type="Proteomes" id="UP000276588"/>
    </source>
</evidence>
<dbReference type="Proteomes" id="UP000276588">
    <property type="component" value="Unassembled WGS sequence"/>
</dbReference>